<feature type="domain" description="HTH luxR-type" evidence="3">
    <location>
        <begin position="782"/>
        <end position="847"/>
    </location>
</feature>
<dbReference type="PRINTS" id="PR00038">
    <property type="entry name" value="HTHLUXR"/>
</dbReference>
<dbReference type="CDD" id="cd06170">
    <property type="entry name" value="LuxR_C_like"/>
    <property type="match status" value="1"/>
</dbReference>
<dbReference type="Pfam" id="PF00196">
    <property type="entry name" value="GerE"/>
    <property type="match status" value="1"/>
</dbReference>
<dbReference type="SUPFAM" id="SSF46894">
    <property type="entry name" value="C-terminal effector domain of the bipartite response regulators"/>
    <property type="match status" value="1"/>
</dbReference>
<dbReference type="SMART" id="SM00421">
    <property type="entry name" value="HTH_LUXR"/>
    <property type="match status" value="1"/>
</dbReference>
<dbReference type="InterPro" id="IPR000792">
    <property type="entry name" value="Tscrpt_reg_LuxR_C"/>
</dbReference>
<gene>
    <name evidence="4" type="ORF">NOCA2220128</name>
</gene>
<dbReference type="InterPro" id="IPR036388">
    <property type="entry name" value="WH-like_DNA-bd_sf"/>
</dbReference>
<dbReference type="GO" id="GO:0004016">
    <property type="term" value="F:adenylate cyclase activity"/>
    <property type="evidence" value="ECO:0007669"/>
    <property type="project" value="TreeGrafter"/>
</dbReference>
<reference evidence="4" key="1">
    <citation type="submission" date="2015-08" db="EMBL/GenBank/DDBJ databases">
        <authorList>
            <person name="Babu N.S."/>
            <person name="Beckwith C.J."/>
            <person name="Beseler K.G."/>
            <person name="Brison A."/>
            <person name="Carone J.V."/>
            <person name="Caskin T.P."/>
            <person name="Diamond M."/>
            <person name="Durham M.E."/>
            <person name="Foxe J.M."/>
            <person name="Go M."/>
            <person name="Henderson B.A."/>
            <person name="Jones I.B."/>
            <person name="McGettigan J.A."/>
            <person name="Micheletti S.J."/>
            <person name="Nasrallah M.E."/>
            <person name="Ortiz D."/>
            <person name="Piller C.R."/>
            <person name="Privatt S.R."/>
            <person name="Schneider S.L."/>
            <person name="Sharp S."/>
            <person name="Smith T.C."/>
            <person name="Stanton J.D."/>
            <person name="Ullery H.E."/>
            <person name="Wilson R.J."/>
            <person name="Serrano M.G."/>
            <person name="Buck G."/>
            <person name="Lee V."/>
            <person name="Wang Y."/>
            <person name="Carvalho R."/>
            <person name="Voegtly L."/>
            <person name="Shi R."/>
            <person name="Duckworth R."/>
            <person name="Johnson A."/>
            <person name="Loviza R."/>
            <person name="Walstead R."/>
            <person name="Shah Z."/>
            <person name="Kiflezghi M."/>
            <person name="Wade K."/>
            <person name="Ball S.L."/>
            <person name="Bradley K.W."/>
            <person name="Asai D.J."/>
            <person name="Bowman C.A."/>
            <person name="Russell D.A."/>
            <person name="Pope W.H."/>
            <person name="Jacobs-Sera D."/>
            <person name="Hendrix R.W."/>
            <person name="Hatfull G.F."/>
        </authorList>
    </citation>
    <scope>NUCLEOTIDE SEQUENCE</scope>
</reference>
<organism evidence="4">
    <name type="scientific">metagenome</name>
    <dbReference type="NCBI Taxonomy" id="256318"/>
    <lineage>
        <taxon>unclassified sequences</taxon>
        <taxon>metagenomes</taxon>
    </lineage>
</organism>
<dbReference type="InterPro" id="IPR011990">
    <property type="entry name" value="TPR-like_helical_dom_sf"/>
</dbReference>
<name>A0A2P2BYV2_9ZZZZ</name>
<proteinExistence type="predicted"/>
<dbReference type="GO" id="GO:0005524">
    <property type="term" value="F:ATP binding"/>
    <property type="evidence" value="ECO:0007669"/>
    <property type="project" value="UniProtKB-KW"/>
</dbReference>
<evidence type="ECO:0000256" key="2">
    <source>
        <dbReference type="ARBA" id="ARBA00022840"/>
    </source>
</evidence>
<dbReference type="PROSITE" id="PS50043">
    <property type="entry name" value="HTH_LUXR_2"/>
    <property type="match status" value="1"/>
</dbReference>
<dbReference type="InterPro" id="IPR016032">
    <property type="entry name" value="Sig_transdc_resp-reg_C-effctor"/>
</dbReference>
<protein>
    <recommendedName>
        <fullName evidence="3">HTH luxR-type domain-containing protein</fullName>
    </recommendedName>
</protein>
<dbReference type="Gene3D" id="1.25.40.10">
    <property type="entry name" value="Tetratricopeptide repeat domain"/>
    <property type="match status" value="1"/>
</dbReference>
<dbReference type="PANTHER" id="PTHR16305">
    <property type="entry name" value="TESTICULAR SOLUBLE ADENYLYL CYCLASE"/>
    <property type="match status" value="1"/>
</dbReference>
<dbReference type="PANTHER" id="PTHR16305:SF35">
    <property type="entry name" value="TRANSCRIPTIONAL ACTIVATOR DOMAIN"/>
    <property type="match status" value="1"/>
</dbReference>
<dbReference type="Gene3D" id="1.10.10.10">
    <property type="entry name" value="Winged helix-like DNA-binding domain superfamily/Winged helix DNA-binding domain"/>
    <property type="match status" value="1"/>
</dbReference>
<keyword evidence="2" id="KW-0067">ATP-binding</keyword>
<dbReference type="GO" id="GO:0005737">
    <property type="term" value="C:cytoplasm"/>
    <property type="evidence" value="ECO:0007669"/>
    <property type="project" value="TreeGrafter"/>
</dbReference>
<sequence length="857" mass="91423">MSSAIGNCVLRDWFGPMAHRAGAGVHPFSGPGRALFELADGHDRSIGDLTYAVRWVLEDLTSDQPMLLVVDDLQWADTASVESLDLLATALQQLPCLVVFTVRSGEPVASSESLNRLLAASTVLSPAPLSREAVAEQVRAVRPRAGDAEIDAVHRNSGGVPFFVNELISDTNGTPDAVVGSITGRLSRLNPTATITARAVCLLGSQASVGLVAALTGHPLASVADDISTLVAAQILTPNGGHLRATHPLIAAAVLAPMTAHESSELHHRAAQVLKGRGAARSVIATHLLHTLPGADADIRERLREQGELSLTQGALEQASGFLSRALAEGPITSDDVDLMSATARALAGQRLLDEALAMWERATDLADDDITRDRLRAEAGDALMVAGRHLDAQDALGTGRDPDSGRQRLFARMVLAGLLNGVSLDYLRTQVSEVLAKPPLGETQEERLSLAAASVVLTFECQDGERARDLAIRAIGNGAMLQDESAEGTMLYLATSVLHWMSAFSEGDAILTSAIDDAASRNASMTLATASLCRGNIRMHMGMISEAIVDLEAALAQRTHGWNAFMAPLLAALVECRIARGELDRVADHRDELEELTHAPGLTGAFATYALADLAAAHAEHEQAAHLYAQVGRLVDGRMDNPAILPWRAGEALSRIRMGQPREAVNLARENAARARAFGGPYAVAQALRTLAAVDATGDRVGMLREALAALQQTQAPRLEAQVATDLAGMLLLTQGMGDTREPVVLLRRAESYAAFQELRPLSDRVHRILERIGEPVKRSTTENLTSLTASERRVADLAASGLSNRQIAQQLFVTVKAVEWHLSNVYRKLGIRSRTRLPGLLNVPSPRGSLSQRAV</sequence>
<evidence type="ECO:0000313" key="4">
    <source>
        <dbReference type="EMBL" id="CUR54937.1"/>
    </source>
</evidence>
<dbReference type="EMBL" id="CZKA01000015">
    <property type="protein sequence ID" value="CUR54937.1"/>
    <property type="molecule type" value="Genomic_DNA"/>
</dbReference>
<accession>A0A2P2BYV2</accession>
<keyword evidence="1" id="KW-0547">Nucleotide-binding</keyword>
<dbReference type="GO" id="GO:0006355">
    <property type="term" value="P:regulation of DNA-templated transcription"/>
    <property type="evidence" value="ECO:0007669"/>
    <property type="project" value="InterPro"/>
</dbReference>
<evidence type="ECO:0000256" key="1">
    <source>
        <dbReference type="ARBA" id="ARBA00022741"/>
    </source>
</evidence>
<dbReference type="SUPFAM" id="SSF48452">
    <property type="entry name" value="TPR-like"/>
    <property type="match status" value="1"/>
</dbReference>
<dbReference type="AlphaFoldDB" id="A0A2P2BYV2"/>
<dbReference type="GO" id="GO:0003677">
    <property type="term" value="F:DNA binding"/>
    <property type="evidence" value="ECO:0007669"/>
    <property type="project" value="InterPro"/>
</dbReference>
<evidence type="ECO:0000259" key="3">
    <source>
        <dbReference type="PROSITE" id="PS50043"/>
    </source>
</evidence>